<organism evidence="6 7">
    <name type="scientific">Hwanghaeella grinnelliae</name>
    <dbReference type="NCBI Taxonomy" id="2500179"/>
    <lineage>
        <taxon>Bacteria</taxon>
        <taxon>Pseudomonadati</taxon>
        <taxon>Pseudomonadota</taxon>
        <taxon>Alphaproteobacteria</taxon>
        <taxon>Rhodospirillales</taxon>
        <taxon>Rhodospirillaceae</taxon>
        <taxon>Hwanghaeella</taxon>
    </lineage>
</organism>
<dbReference type="PROSITE" id="PS51318">
    <property type="entry name" value="TAT"/>
    <property type="match status" value="1"/>
</dbReference>
<comment type="subcellular location">
    <subcellularLocation>
        <location evidence="1">Periplasm</location>
    </subcellularLocation>
</comment>
<gene>
    <name evidence="6" type="ORF">EOI86_02210</name>
</gene>
<evidence type="ECO:0000256" key="1">
    <source>
        <dbReference type="ARBA" id="ARBA00004418"/>
    </source>
</evidence>
<dbReference type="NCBIfam" id="TIGR01409">
    <property type="entry name" value="TAT_signal_seq"/>
    <property type="match status" value="1"/>
</dbReference>
<keyword evidence="3" id="KW-0813">Transport</keyword>
<sequence>MTKHPLLDKILSDSRATRRDFMVGASALGLSAAAASAMWQSRAYAATPKKGGNFRVGIEDGNTTDSLDPGTTESVYMIQMNHIFRNYLTEIDNTNQVAPDISESWDATPDAKVWSFKLRKGVTFHNGKTFDAADAVASLNYHRAEGTKSAAKSLLTDVEDIKADGKDTVVITMKAGNADLPYTLSDYHLVMMPSDGEGNVDWESGIGTGAYSIESHEAGVRSVLKRNENYFKDGCANFDSVQMIQLSDPNARQTALKTGEVDAVTSLDLKTVHLMKRDPNLVIQNVPSGAAITMPMFCDVEPFKNNDVRQAMMYAMDRQDILDKIFKGFGTIGNDTHIAPALPYHADIPAKPYDPDKAKSLLKKAGYDSIDVELSAADGAFAGCVDMATLYSAHAAKAGINVKVVREPNDGYWSNVWLVKPFVMVSWGARPTPDVIYSLAYKDDAPWNESHWQNKQFNELLLQAKAELDDKKRAAMYAEMQMLQATDGGSIIPIYRNRVYAHAKNVSHSENLTANWELDGGRAYERWWFNDV</sequence>
<dbReference type="Gene3D" id="3.10.105.10">
    <property type="entry name" value="Dipeptide-binding Protein, Domain 3"/>
    <property type="match status" value="1"/>
</dbReference>
<dbReference type="InterPro" id="IPR000914">
    <property type="entry name" value="SBP_5_dom"/>
</dbReference>
<dbReference type="Gene3D" id="3.40.190.10">
    <property type="entry name" value="Periplasmic binding protein-like II"/>
    <property type="match status" value="1"/>
</dbReference>
<accession>A0A3S2ZAI3</accession>
<dbReference type="GO" id="GO:0043190">
    <property type="term" value="C:ATP-binding cassette (ABC) transporter complex"/>
    <property type="evidence" value="ECO:0007669"/>
    <property type="project" value="InterPro"/>
</dbReference>
<dbReference type="Pfam" id="PF00496">
    <property type="entry name" value="SBP_bac_5"/>
    <property type="match status" value="1"/>
</dbReference>
<dbReference type="PIRSF" id="PIRSF002741">
    <property type="entry name" value="MppA"/>
    <property type="match status" value="1"/>
</dbReference>
<dbReference type="RefSeq" id="WP_127763510.1">
    <property type="nucleotide sequence ID" value="NZ_SADE01000001.1"/>
</dbReference>
<keyword evidence="7" id="KW-1185">Reference proteome</keyword>
<keyword evidence="4" id="KW-0732">Signal</keyword>
<evidence type="ECO:0000313" key="6">
    <source>
        <dbReference type="EMBL" id="RVU38138.1"/>
    </source>
</evidence>
<proteinExistence type="inferred from homology"/>
<dbReference type="GO" id="GO:1904680">
    <property type="term" value="F:peptide transmembrane transporter activity"/>
    <property type="evidence" value="ECO:0007669"/>
    <property type="project" value="TreeGrafter"/>
</dbReference>
<dbReference type="GO" id="GO:0030288">
    <property type="term" value="C:outer membrane-bounded periplasmic space"/>
    <property type="evidence" value="ECO:0007669"/>
    <property type="project" value="UniProtKB-ARBA"/>
</dbReference>
<name>A0A3S2ZAI3_9PROT</name>
<reference evidence="7" key="1">
    <citation type="submission" date="2019-01" db="EMBL/GenBank/DDBJ databases">
        <title>Gri0909 isolated from a small marine red alga.</title>
        <authorList>
            <person name="Kim J."/>
            <person name="Jeong S.E."/>
            <person name="Jeon C.O."/>
        </authorList>
    </citation>
    <scope>NUCLEOTIDE SEQUENCE [LARGE SCALE GENOMIC DNA]</scope>
    <source>
        <strain evidence="7">Gri0909</strain>
    </source>
</reference>
<dbReference type="Gene3D" id="3.90.76.10">
    <property type="entry name" value="Dipeptide-binding Protein, Domain 1"/>
    <property type="match status" value="1"/>
</dbReference>
<comment type="similarity">
    <text evidence="2">Belongs to the bacterial solute-binding protein 5 family.</text>
</comment>
<dbReference type="AlphaFoldDB" id="A0A3S2ZAI3"/>
<dbReference type="PANTHER" id="PTHR30290">
    <property type="entry name" value="PERIPLASMIC BINDING COMPONENT OF ABC TRANSPORTER"/>
    <property type="match status" value="1"/>
</dbReference>
<evidence type="ECO:0000256" key="2">
    <source>
        <dbReference type="ARBA" id="ARBA00005695"/>
    </source>
</evidence>
<dbReference type="InterPro" id="IPR019546">
    <property type="entry name" value="TAT_signal_bac_arc"/>
</dbReference>
<dbReference type="OrthoDB" id="9803988at2"/>
<evidence type="ECO:0000313" key="7">
    <source>
        <dbReference type="Proteomes" id="UP000287447"/>
    </source>
</evidence>
<dbReference type="SUPFAM" id="SSF53850">
    <property type="entry name" value="Periplasmic binding protein-like II"/>
    <property type="match status" value="1"/>
</dbReference>
<feature type="domain" description="Solute-binding protein family 5" evidence="5">
    <location>
        <begin position="97"/>
        <end position="441"/>
    </location>
</feature>
<comment type="caution">
    <text evidence="6">The sequence shown here is derived from an EMBL/GenBank/DDBJ whole genome shotgun (WGS) entry which is preliminary data.</text>
</comment>
<dbReference type="CDD" id="cd08503">
    <property type="entry name" value="PBP2_NikA_DppA_OppA_like_17"/>
    <property type="match status" value="1"/>
</dbReference>
<dbReference type="Proteomes" id="UP000287447">
    <property type="component" value="Unassembled WGS sequence"/>
</dbReference>
<evidence type="ECO:0000256" key="3">
    <source>
        <dbReference type="ARBA" id="ARBA00022448"/>
    </source>
</evidence>
<evidence type="ECO:0000259" key="5">
    <source>
        <dbReference type="Pfam" id="PF00496"/>
    </source>
</evidence>
<dbReference type="InterPro" id="IPR030678">
    <property type="entry name" value="Peptide/Ni-bd"/>
</dbReference>
<evidence type="ECO:0000256" key="4">
    <source>
        <dbReference type="ARBA" id="ARBA00022729"/>
    </source>
</evidence>
<dbReference type="EMBL" id="SADE01000001">
    <property type="protein sequence ID" value="RVU38138.1"/>
    <property type="molecule type" value="Genomic_DNA"/>
</dbReference>
<dbReference type="GO" id="GO:0015833">
    <property type="term" value="P:peptide transport"/>
    <property type="evidence" value="ECO:0007669"/>
    <property type="project" value="TreeGrafter"/>
</dbReference>
<protein>
    <submittedName>
        <fullName evidence="6">ABC transporter substrate-binding protein</fullName>
    </submittedName>
</protein>
<dbReference type="PANTHER" id="PTHR30290:SF10">
    <property type="entry name" value="PERIPLASMIC OLIGOPEPTIDE-BINDING PROTEIN-RELATED"/>
    <property type="match status" value="1"/>
</dbReference>
<dbReference type="InterPro" id="IPR006311">
    <property type="entry name" value="TAT_signal"/>
</dbReference>
<dbReference type="InterPro" id="IPR039424">
    <property type="entry name" value="SBP_5"/>
</dbReference>